<sequence length="117" mass="12413">MLVSKLNTILKNTVCFIISAVLCVSLVTSFAFPAAAGTPSPVTKGEANLNKIQAKTDELAQQEPPSLKQVEERNKGGLNEVQGSADANKMISPEDAQGTTTLKDKIEQALDKVTNAK</sequence>
<evidence type="ECO:0008006" key="5">
    <source>
        <dbReference type="Google" id="ProtNLM"/>
    </source>
</evidence>
<proteinExistence type="predicted"/>
<keyword evidence="4" id="KW-1185">Reference proteome</keyword>
<reference evidence="3 4" key="1">
    <citation type="submission" date="2018-03" db="EMBL/GenBank/DDBJ databases">
        <title>The ancient ancestry and fast evolution of plastids.</title>
        <authorList>
            <person name="Moore K.R."/>
            <person name="Magnabosco C."/>
            <person name="Momper L."/>
            <person name="Gold D.A."/>
            <person name="Bosak T."/>
            <person name="Fournier G.P."/>
        </authorList>
    </citation>
    <scope>NUCLEOTIDE SEQUENCE [LARGE SCALE GENOMIC DNA]</scope>
    <source>
        <strain evidence="3 4">CCALA 016</strain>
    </source>
</reference>
<evidence type="ECO:0000256" key="2">
    <source>
        <dbReference type="SAM" id="SignalP"/>
    </source>
</evidence>
<name>A0A2T1M047_9CHRO</name>
<dbReference type="OrthoDB" id="460499at2"/>
<feature type="signal peptide" evidence="2">
    <location>
        <begin position="1"/>
        <end position="36"/>
    </location>
</feature>
<feature type="chain" id="PRO_5015721996" description="Low temperature-induced protein" evidence="2">
    <location>
        <begin position="37"/>
        <end position="117"/>
    </location>
</feature>
<gene>
    <name evidence="3" type="ORF">C7H19_06140</name>
</gene>
<evidence type="ECO:0000256" key="1">
    <source>
        <dbReference type="SAM" id="MobiDB-lite"/>
    </source>
</evidence>
<reference evidence="3 4" key="2">
    <citation type="submission" date="2018-03" db="EMBL/GenBank/DDBJ databases">
        <authorList>
            <person name="Keele B.F."/>
        </authorList>
    </citation>
    <scope>NUCLEOTIDE SEQUENCE [LARGE SCALE GENOMIC DNA]</scope>
    <source>
        <strain evidence="3 4">CCALA 016</strain>
    </source>
</reference>
<dbReference type="AlphaFoldDB" id="A0A2T1M047"/>
<dbReference type="RefSeq" id="WP_106456018.1">
    <property type="nucleotide sequence ID" value="NZ_PXOH01000005.1"/>
</dbReference>
<dbReference type="Proteomes" id="UP000239001">
    <property type="component" value="Unassembled WGS sequence"/>
</dbReference>
<organism evidence="3 4">
    <name type="scientific">Aphanothece hegewaldii CCALA 016</name>
    <dbReference type="NCBI Taxonomy" id="2107694"/>
    <lineage>
        <taxon>Bacteria</taxon>
        <taxon>Bacillati</taxon>
        <taxon>Cyanobacteriota</taxon>
        <taxon>Cyanophyceae</taxon>
        <taxon>Oscillatoriophycideae</taxon>
        <taxon>Chroococcales</taxon>
        <taxon>Aphanothecaceae</taxon>
        <taxon>Aphanothece</taxon>
    </lineage>
</organism>
<evidence type="ECO:0000313" key="4">
    <source>
        <dbReference type="Proteomes" id="UP000239001"/>
    </source>
</evidence>
<accession>A0A2T1M047</accession>
<protein>
    <recommendedName>
        <fullName evidence="5">Low temperature-induced protein</fullName>
    </recommendedName>
</protein>
<feature type="region of interest" description="Disordered" evidence="1">
    <location>
        <begin position="56"/>
        <end position="103"/>
    </location>
</feature>
<dbReference type="EMBL" id="PXOH01000005">
    <property type="protein sequence ID" value="PSF38051.1"/>
    <property type="molecule type" value="Genomic_DNA"/>
</dbReference>
<keyword evidence="2" id="KW-0732">Signal</keyword>
<comment type="caution">
    <text evidence="3">The sequence shown here is derived from an EMBL/GenBank/DDBJ whole genome shotgun (WGS) entry which is preliminary data.</text>
</comment>
<evidence type="ECO:0000313" key="3">
    <source>
        <dbReference type="EMBL" id="PSF38051.1"/>
    </source>
</evidence>